<name>A0A917KVK7_9PROT</name>
<dbReference type="Proteomes" id="UP000661507">
    <property type="component" value="Unassembled WGS sequence"/>
</dbReference>
<dbReference type="EMBL" id="BMKW01000010">
    <property type="protein sequence ID" value="GGJ29002.1"/>
    <property type="molecule type" value="Genomic_DNA"/>
</dbReference>
<gene>
    <name evidence="1" type="ORF">GCM10011320_40310</name>
</gene>
<reference evidence="1" key="2">
    <citation type="submission" date="2020-09" db="EMBL/GenBank/DDBJ databases">
        <authorList>
            <person name="Sun Q."/>
            <person name="Zhou Y."/>
        </authorList>
    </citation>
    <scope>NUCLEOTIDE SEQUENCE</scope>
    <source>
        <strain evidence="1">CGMCC 1.3617</strain>
    </source>
</reference>
<proteinExistence type="predicted"/>
<protein>
    <submittedName>
        <fullName evidence="1">Uncharacterized protein</fullName>
    </submittedName>
</protein>
<comment type="caution">
    <text evidence="1">The sequence shown here is derived from an EMBL/GenBank/DDBJ whole genome shotgun (WGS) entry which is preliminary data.</text>
</comment>
<dbReference type="AlphaFoldDB" id="A0A917KVK7"/>
<reference evidence="1" key="1">
    <citation type="journal article" date="2014" name="Int. J. Syst. Evol. Microbiol.">
        <title>Complete genome sequence of Corynebacterium casei LMG S-19264T (=DSM 44701T), isolated from a smear-ripened cheese.</title>
        <authorList>
            <consortium name="US DOE Joint Genome Institute (JGI-PGF)"/>
            <person name="Walter F."/>
            <person name="Albersmeier A."/>
            <person name="Kalinowski J."/>
            <person name="Ruckert C."/>
        </authorList>
    </citation>
    <scope>NUCLEOTIDE SEQUENCE</scope>
    <source>
        <strain evidence="1">CGMCC 1.3617</strain>
    </source>
</reference>
<dbReference type="InterPro" id="IPR014710">
    <property type="entry name" value="RmlC-like_jellyroll"/>
</dbReference>
<dbReference type="RefSeq" id="WP_188970026.1">
    <property type="nucleotide sequence ID" value="NZ_BMKW01000010.1"/>
</dbReference>
<accession>A0A917KVK7</accession>
<evidence type="ECO:0000313" key="1">
    <source>
        <dbReference type="EMBL" id="GGJ29002.1"/>
    </source>
</evidence>
<sequence length="115" mass="12744">MSDDPFEKMPLAKAREAAFDADADVASYEILWPPGSVTRAVFHPGPFSVTYKQSGRIQRYLMKDGVWEAQAPEDVVAGEPVRREEEGVIQRVVNLGATPLEADKDQEGGRSKVWP</sequence>
<organism evidence="1 2">
    <name type="scientific">Neoroseomonas lacus</name>
    <dbReference type="NCBI Taxonomy" id="287609"/>
    <lineage>
        <taxon>Bacteria</taxon>
        <taxon>Pseudomonadati</taxon>
        <taxon>Pseudomonadota</taxon>
        <taxon>Alphaproteobacteria</taxon>
        <taxon>Acetobacterales</taxon>
        <taxon>Acetobacteraceae</taxon>
        <taxon>Neoroseomonas</taxon>
    </lineage>
</organism>
<keyword evidence="2" id="KW-1185">Reference proteome</keyword>
<dbReference type="Gene3D" id="2.60.120.10">
    <property type="entry name" value="Jelly Rolls"/>
    <property type="match status" value="1"/>
</dbReference>
<evidence type="ECO:0000313" key="2">
    <source>
        <dbReference type="Proteomes" id="UP000661507"/>
    </source>
</evidence>